<keyword evidence="1" id="KW-0812">Transmembrane</keyword>
<feature type="transmembrane region" description="Helical" evidence="1">
    <location>
        <begin position="6"/>
        <end position="23"/>
    </location>
</feature>
<reference evidence="3" key="2">
    <citation type="submission" date="2015-01" db="EMBL/GenBank/DDBJ databases">
        <title>Evolutionary Origins and Diversification of the Mycorrhizal Mutualists.</title>
        <authorList>
            <consortium name="DOE Joint Genome Institute"/>
            <consortium name="Mycorrhizal Genomics Consortium"/>
            <person name="Kohler A."/>
            <person name="Kuo A."/>
            <person name="Nagy L.G."/>
            <person name="Floudas D."/>
            <person name="Copeland A."/>
            <person name="Barry K.W."/>
            <person name="Cichocki N."/>
            <person name="Veneault-Fourrey C."/>
            <person name="LaButti K."/>
            <person name="Lindquist E.A."/>
            <person name="Lipzen A."/>
            <person name="Lundell T."/>
            <person name="Morin E."/>
            <person name="Murat C."/>
            <person name="Riley R."/>
            <person name="Ohm R."/>
            <person name="Sun H."/>
            <person name="Tunlid A."/>
            <person name="Henrissat B."/>
            <person name="Grigoriev I.V."/>
            <person name="Hibbett D.S."/>
            <person name="Martin F."/>
        </authorList>
    </citation>
    <scope>NUCLEOTIDE SEQUENCE [LARGE SCALE GENOMIC DNA]</scope>
    <source>
        <strain evidence="3">UH-Slu-Lm8-n1</strain>
    </source>
</reference>
<dbReference type="HOGENOM" id="CLU_3130042_0_0_1"/>
<sequence length="50" mass="5766">TFSLLGVVVVGCTIHFYHMYIVMEAMKLWKVEIRVDPKIKEDVLIVVKAC</sequence>
<name>A0A0D0AK71_9AGAM</name>
<evidence type="ECO:0000313" key="3">
    <source>
        <dbReference type="Proteomes" id="UP000054485"/>
    </source>
</evidence>
<dbReference type="AlphaFoldDB" id="A0A0D0AK71"/>
<protein>
    <submittedName>
        <fullName evidence="2">Uncharacterized protein</fullName>
    </submittedName>
</protein>
<keyword evidence="1" id="KW-0472">Membrane</keyword>
<accession>A0A0D0AK71</accession>
<proteinExistence type="predicted"/>
<gene>
    <name evidence="2" type="ORF">CY34DRAFT_97524</name>
</gene>
<dbReference type="InParanoid" id="A0A0D0AK71"/>
<reference evidence="2 3" key="1">
    <citation type="submission" date="2014-04" db="EMBL/GenBank/DDBJ databases">
        <authorList>
            <consortium name="DOE Joint Genome Institute"/>
            <person name="Kuo A."/>
            <person name="Ruytinx J."/>
            <person name="Rineau F."/>
            <person name="Colpaert J."/>
            <person name="Kohler A."/>
            <person name="Nagy L.G."/>
            <person name="Floudas D."/>
            <person name="Copeland A."/>
            <person name="Barry K.W."/>
            <person name="Cichocki N."/>
            <person name="Veneault-Fourrey C."/>
            <person name="LaButti K."/>
            <person name="Lindquist E.A."/>
            <person name="Lipzen A."/>
            <person name="Lundell T."/>
            <person name="Morin E."/>
            <person name="Murat C."/>
            <person name="Sun H."/>
            <person name="Tunlid A."/>
            <person name="Henrissat B."/>
            <person name="Grigoriev I.V."/>
            <person name="Hibbett D.S."/>
            <person name="Martin F."/>
            <person name="Nordberg H.P."/>
            <person name="Cantor M.N."/>
            <person name="Hua S.X."/>
        </authorList>
    </citation>
    <scope>NUCLEOTIDE SEQUENCE [LARGE SCALE GENOMIC DNA]</scope>
    <source>
        <strain evidence="2 3">UH-Slu-Lm8-n1</strain>
    </source>
</reference>
<feature type="non-terminal residue" evidence="2">
    <location>
        <position position="1"/>
    </location>
</feature>
<evidence type="ECO:0000313" key="2">
    <source>
        <dbReference type="EMBL" id="KIK34677.1"/>
    </source>
</evidence>
<dbReference type="Proteomes" id="UP000054485">
    <property type="component" value="Unassembled WGS sequence"/>
</dbReference>
<dbReference type="EMBL" id="KN835718">
    <property type="protein sequence ID" value="KIK34677.1"/>
    <property type="molecule type" value="Genomic_DNA"/>
</dbReference>
<keyword evidence="3" id="KW-1185">Reference proteome</keyword>
<keyword evidence="1" id="KW-1133">Transmembrane helix</keyword>
<organism evidence="2 3">
    <name type="scientific">Suillus luteus UH-Slu-Lm8-n1</name>
    <dbReference type="NCBI Taxonomy" id="930992"/>
    <lineage>
        <taxon>Eukaryota</taxon>
        <taxon>Fungi</taxon>
        <taxon>Dikarya</taxon>
        <taxon>Basidiomycota</taxon>
        <taxon>Agaricomycotina</taxon>
        <taxon>Agaricomycetes</taxon>
        <taxon>Agaricomycetidae</taxon>
        <taxon>Boletales</taxon>
        <taxon>Suillineae</taxon>
        <taxon>Suillaceae</taxon>
        <taxon>Suillus</taxon>
    </lineage>
</organism>
<evidence type="ECO:0000256" key="1">
    <source>
        <dbReference type="SAM" id="Phobius"/>
    </source>
</evidence>